<dbReference type="SMART" id="SM00460">
    <property type="entry name" value="TGc"/>
    <property type="match status" value="1"/>
</dbReference>
<feature type="compositionally biased region" description="Pro residues" evidence="1">
    <location>
        <begin position="274"/>
        <end position="286"/>
    </location>
</feature>
<dbReference type="InterPro" id="IPR052557">
    <property type="entry name" value="CAP/Cytokinesis_protein"/>
</dbReference>
<feature type="domain" description="Transglutaminase-like" evidence="2">
    <location>
        <begin position="393"/>
        <end position="465"/>
    </location>
</feature>
<dbReference type="Proteomes" id="UP001321749">
    <property type="component" value="Unassembled WGS sequence"/>
</dbReference>
<gene>
    <name evidence="3" type="ORF">QBC42DRAFT_281065</name>
</gene>
<feature type="compositionally biased region" description="Low complexity" evidence="1">
    <location>
        <begin position="229"/>
        <end position="250"/>
    </location>
</feature>
<reference evidence="3" key="1">
    <citation type="journal article" date="2023" name="Mol. Phylogenet. Evol.">
        <title>Genome-scale phylogeny and comparative genomics of the fungal order Sordariales.</title>
        <authorList>
            <person name="Hensen N."/>
            <person name="Bonometti L."/>
            <person name="Westerberg I."/>
            <person name="Brannstrom I.O."/>
            <person name="Guillou S."/>
            <person name="Cros-Aarteil S."/>
            <person name="Calhoun S."/>
            <person name="Haridas S."/>
            <person name="Kuo A."/>
            <person name="Mondo S."/>
            <person name="Pangilinan J."/>
            <person name="Riley R."/>
            <person name="LaButti K."/>
            <person name="Andreopoulos B."/>
            <person name="Lipzen A."/>
            <person name="Chen C."/>
            <person name="Yan M."/>
            <person name="Daum C."/>
            <person name="Ng V."/>
            <person name="Clum A."/>
            <person name="Steindorff A."/>
            <person name="Ohm R.A."/>
            <person name="Martin F."/>
            <person name="Silar P."/>
            <person name="Natvig D.O."/>
            <person name="Lalanne C."/>
            <person name="Gautier V."/>
            <person name="Ament-Velasquez S.L."/>
            <person name="Kruys A."/>
            <person name="Hutchinson M.I."/>
            <person name="Powell A.J."/>
            <person name="Barry K."/>
            <person name="Miller A.N."/>
            <person name="Grigoriev I.V."/>
            <person name="Debuchy R."/>
            <person name="Gladieux P."/>
            <person name="Hiltunen Thoren M."/>
            <person name="Johannesson H."/>
        </authorList>
    </citation>
    <scope>NUCLEOTIDE SEQUENCE</scope>
    <source>
        <strain evidence="3">PSN324</strain>
    </source>
</reference>
<keyword evidence="4" id="KW-1185">Reference proteome</keyword>
<comment type="caution">
    <text evidence="3">The sequence shown here is derived from an EMBL/GenBank/DDBJ whole genome shotgun (WGS) entry which is preliminary data.</text>
</comment>
<feature type="compositionally biased region" description="Basic and acidic residues" evidence="1">
    <location>
        <begin position="174"/>
        <end position="184"/>
    </location>
</feature>
<organism evidence="3 4">
    <name type="scientific">Cladorrhinum samala</name>
    <dbReference type="NCBI Taxonomy" id="585594"/>
    <lineage>
        <taxon>Eukaryota</taxon>
        <taxon>Fungi</taxon>
        <taxon>Dikarya</taxon>
        <taxon>Ascomycota</taxon>
        <taxon>Pezizomycotina</taxon>
        <taxon>Sordariomycetes</taxon>
        <taxon>Sordariomycetidae</taxon>
        <taxon>Sordariales</taxon>
        <taxon>Podosporaceae</taxon>
        <taxon>Cladorrhinum</taxon>
    </lineage>
</organism>
<dbReference type="PANTHER" id="PTHR46333:SF5">
    <property type="entry name" value="TRANSGLUTAMINASE-LIKE DOMAIN-CONTAINING PROTEIN"/>
    <property type="match status" value="1"/>
</dbReference>
<dbReference type="PANTHER" id="PTHR46333">
    <property type="entry name" value="CYTOKINESIS PROTEIN 3"/>
    <property type="match status" value="1"/>
</dbReference>
<proteinExistence type="predicted"/>
<dbReference type="GO" id="GO:0005737">
    <property type="term" value="C:cytoplasm"/>
    <property type="evidence" value="ECO:0007669"/>
    <property type="project" value="TreeGrafter"/>
</dbReference>
<dbReference type="InterPro" id="IPR038765">
    <property type="entry name" value="Papain-like_cys_pep_sf"/>
</dbReference>
<feature type="region of interest" description="Disordered" evidence="1">
    <location>
        <begin position="16"/>
        <end position="291"/>
    </location>
</feature>
<dbReference type="InterPro" id="IPR002931">
    <property type="entry name" value="Transglutaminase-like"/>
</dbReference>
<evidence type="ECO:0000313" key="4">
    <source>
        <dbReference type="Proteomes" id="UP001321749"/>
    </source>
</evidence>
<feature type="compositionally biased region" description="Polar residues" evidence="1">
    <location>
        <begin position="19"/>
        <end position="29"/>
    </location>
</feature>
<evidence type="ECO:0000313" key="3">
    <source>
        <dbReference type="EMBL" id="KAK4456528.1"/>
    </source>
</evidence>
<evidence type="ECO:0000256" key="1">
    <source>
        <dbReference type="SAM" id="MobiDB-lite"/>
    </source>
</evidence>
<dbReference type="Pfam" id="PF01841">
    <property type="entry name" value="Transglut_core"/>
    <property type="match status" value="1"/>
</dbReference>
<feature type="compositionally biased region" description="Polar residues" evidence="1">
    <location>
        <begin position="131"/>
        <end position="153"/>
    </location>
</feature>
<feature type="compositionally biased region" description="Low complexity" evidence="1">
    <location>
        <begin position="98"/>
        <end position="112"/>
    </location>
</feature>
<reference evidence="3" key="2">
    <citation type="submission" date="2023-06" db="EMBL/GenBank/DDBJ databases">
        <authorList>
            <consortium name="Lawrence Berkeley National Laboratory"/>
            <person name="Mondo S.J."/>
            <person name="Hensen N."/>
            <person name="Bonometti L."/>
            <person name="Westerberg I."/>
            <person name="Brannstrom I.O."/>
            <person name="Guillou S."/>
            <person name="Cros-Aarteil S."/>
            <person name="Calhoun S."/>
            <person name="Haridas S."/>
            <person name="Kuo A."/>
            <person name="Pangilinan J."/>
            <person name="Riley R."/>
            <person name="Labutti K."/>
            <person name="Andreopoulos B."/>
            <person name="Lipzen A."/>
            <person name="Chen C."/>
            <person name="Yanf M."/>
            <person name="Daum C."/>
            <person name="Ng V."/>
            <person name="Clum A."/>
            <person name="Steindorff A."/>
            <person name="Ohm R."/>
            <person name="Martin F."/>
            <person name="Silar P."/>
            <person name="Natvig D."/>
            <person name="Lalanne C."/>
            <person name="Gautier V."/>
            <person name="Ament-Velasquez S.L."/>
            <person name="Kruys A."/>
            <person name="Hutchinson M.I."/>
            <person name="Powell A.J."/>
            <person name="Barry K."/>
            <person name="Miller A.N."/>
            <person name="Grigoriev I.V."/>
            <person name="Debuchy R."/>
            <person name="Gladieux P."/>
            <person name="Thoren M.H."/>
            <person name="Johannesson H."/>
        </authorList>
    </citation>
    <scope>NUCLEOTIDE SEQUENCE</scope>
    <source>
        <strain evidence="3">PSN324</strain>
    </source>
</reference>
<accession>A0AAV9H777</accession>
<dbReference type="SUPFAM" id="SSF54001">
    <property type="entry name" value="Cysteine proteinases"/>
    <property type="match status" value="1"/>
</dbReference>
<sequence length="666" mass="72688">MTEVEHPQFNTLAERIAALNQQRNFQAPTASGKRAPPPPPPPVRSATISPGDSNAVKKPSLPARPVRAATEQAPPPLPRRTTANSEKPGPPPLPSRNSQQSSPPALPARSPSVQSTLTIPTPGLGRRDSNASDISYQSTVSSLSLGRTKSSEVNGVRKLPPTLEQAKLPPLPPTRRELEAKAKEAAQQQAQNSAPSLPSRQVAEPPVLPRRTTEPSPAARPSLPPRLPSRPAKSPAVSQSEAPSPALPARRLPPPPSSAQPKSALQCGFNSKPRNPPTNDGPPPIPLSSKPNISQINALASRPVPAPQQASQSPSCLICRDFSGPDSVAAQYPRDTLPRSDPVGFLAAKLCNGFPSPTDKARAIFAWCHHNISYDVYGFFNDCIKRGQTVEETIFDGLAVCEGYARVFESIATRAGLQCVVISGHGKGFGHVPGQPASSVTDRQNHAWNAVRIDNGEWKLVDPCWGAGHLCDSTGQNLYKQKFSPSEFTKSNEAFGRKHFPSDAQYFYRKDGRVLTFEEYWAERFEGPQWMGNAAGEGLDESNFAPVLKHISVYKGDPVVRFQFAKVCEHWDPEKNGKGKQMLFALRIGGLDGRKEDIVPMEADGFWWWLDVRARDLGIPGQKVTLIGFETIDNRDARGLTKEEFLRKKGRVGYSFTYLVQWELVE</sequence>
<dbReference type="EMBL" id="MU865200">
    <property type="protein sequence ID" value="KAK4456528.1"/>
    <property type="molecule type" value="Genomic_DNA"/>
</dbReference>
<protein>
    <submittedName>
        <fullName evidence="3">Kyphoscoliosis peptidase</fullName>
    </submittedName>
</protein>
<dbReference type="AlphaFoldDB" id="A0AAV9H777"/>
<name>A0AAV9H777_9PEZI</name>
<dbReference type="Gene3D" id="3.10.620.30">
    <property type="match status" value="1"/>
</dbReference>
<evidence type="ECO:0000259" key="2">
    <source>
        <dbReference type="SMART" id="SM00460"/>
    </source>
</evidence>